<evidence type="ECO:0000256" key="9">
    <source>
        <dbReference type="RuleBase" id="RU362126"/>
    </source>
</evidence>
<gene>
    <name evidence="11" type="ORF">HXX76_015585</name>
</gene>
<feature type="transmembrane region" description="Helical" evidence="9">
    <location>
        <begin position="497"/>
        <end position="516"/>
    </location>
</feature>
<evidence type="ECO:0008006" key="13">
    <source>
        <dbReference type="Google" id="ProtNLM"/>
    </source>
</evidence>
<dbReference type="GO" id="GO:0006457">
    <property type="term" value="P:protein folding"/>
    <property type="evidence" value="ECO:0007669"/>
    <property type="project" value="InterPro"/>
</dbReference>
<dbReference type="InterPro" id="IPR013320">
    <property type="entry name" value="ConA-like_dom_sf"/>
</dbReference>
<dbReference type="Pfam" id="PF00262">
    <property type="entry name" value="Calreticulin"/>
    <property type="match status" value="1"/>
</dbReference>
<feature type="signal peptide" evidence="9">
    <location>
        <begin position="1"/>
        <end position="22"/>
    </location>
</feature>
<dbReference type="AlphaFoldDB" id="A0A835SA14"/>
<keyword evidence="8" id="KW-1015">Disulfide bond</keyword>
<keyword evidence="7 9" id="KW-0143">Chaperone</keyword>
<proteinExistence type="inferred from homology"/>
<comment type="similarity">
    <text evidence="2 9">Belongs to the calreticulin family.</text>
</comment>
<feature type="chain" id="PRO_5033111214" description="Calnexin" evidence="9">
    <location>
        <begin position="23"/>
        <end position="599"/>
    </location>
</feature>
<evidence type="ECO:0000256" key="3">
    <source>
        <dbReference type="ARBA" id="ARBA00022692"/>
    </source>
</evidence>
<accession>A0A835SA14</accession>
<dbReference type="EMBL" id="JAEHOC010000087">
    <property type="protein sequence ID" value="KAG2423069.1"/>
    <property type="molecule type" value="Genomic_DNA"/>
</dbReference>
<dbReference type="PANTHER" id="PTHR11073:SF1">
    <property type="entry name" value="CALNEXIN 14D-RELATED"/>
    <property type="match status" value="1"/>
</dbReference>
<dbReference type="InterPro" id="IPR009033">
    <property type="entry name" value="Calreticulin/calnexin_P_dom_sf"/>
</dbReference>
<feature type="compositionally biased region" description="Low complexity" evidence="10">
    <location>
        <begin position="537"/>
        <end position="573"/>
    </location>
</feature>
<name>A0A835SA14_CHLIN</name>
<feature type="compositionally biased region" description="Basic and acidic residues" evidence="10">
    <location>
        <begin position="430"/>
        <end position="445"/>
    </location>
</feature>
<keyword evidence="12" id="KW-1185">Reference proteome</keyword>
<feature type="compositionally biased region" description="Basic and acidic residues" evidence="10">
    <location>
        <begin position="260"/>
        <end position="280"/>
    </location>
</feature>
<dbReference type="Gene3D" id="2.10.250.10">
    <property type="entry name" value="Calreticulin/calnexin, P domain"/>
    <property type="match status" value="1"/>
</dbReference>
<evidence type="ECO:0000256" key="5">
    <source>
        <dbReference type="ARBA" id="ARBA00022989"/>
    </source>
</evidence>
<comment type="caution">
    <text evidence="11">The sequence shown here is derived from an EMBL/GenBank/DDBJ whole genome shotgun (WGS) entry which is preliminary data.</text>
</comment>
<evidence type="ECO:0000256" key="1">
    <source>
        <dbReference type="ARBA" id="ARBA00004389"/>
    </source>
</evidence>
<reference evidence="11" key="1">
    <citation type="journal article" date="2020" name="bioRxiv">
        <title>Comparative genomics of Chlamydomonas.</title>
        <authorList>
            <person name="Craig R.J."/>
            <person name="Hasan A.R."/>
            <person name="Ness R.W."/>
            <person name="Keightley P.D."/>
        </authorList>
    </citation>
    <scope>NUCLEOTIDE SEQUENCE</scope>
    <source>
        <strain evidence="11">SAG 7.73</strain>
    </source>
</reference>
<evidence type="ECO:0000256" key="8">
    <source>
        <dbReference type="PIRSR" id="PIRSR601580-3"/>
    </source>
</evidence>
<keyword evidence="5 9" id="KW-1133">Transmembrane helix</keyword>
<dbReference type="GO" id="GO:0005509">
    <property type="term" value="F:calcium ion binding"/>
    <property type="evidence" value="ECO:0007669"/>
    <property type="project" value="InterPro"/>
</dbReference>
<keyword evidence="3 9" id="KW-0812">Transmembrane</keyword>
<dbReference type="GO" id="GO:0005789">
    <property type="term" value="C:endoplasmic reticulum membrane"/>
    <property type="evidence" value="ECO:0007669"/>
    <property type="project" value="UniProtKB-SubCell"/>
</dbReference>
<evidence type="ECO:0000256" key="2">
    <source>
        <dbReference type="ARBA" id="ARBA00010983"/>
    </source>
</evidence>
<sequence>MALNKCIGISIAALSALAVCAAAEDAGRVLKSRLKSDALFFDDFDGSDWSERWKHSTADKYTGRFTTAQAKDWTDKGLKMPEKNKHYGLAALLAAPVEPVVGPGAPLVVQYEVKYSEGVTCGGAYLKLLSADPALAPESLVDSTPYSIMFGPDKCGGPGKVHFILRARNPNGTITERHLASPPVPDASDYTHLYTLKISPDHKYEISIDGEVKSSGDLLAEGMVAPPLLPPREVPDPEDSKPADWVELAVIPDPNATKPADWDDREKVEDEAAAKPRGWLDNESPMIDDPAAKKPYEWDEEEDGEWTPNQIANPKCKVGCGEWKRPLKANPAYKGAWKPPVIDNPDYKGPWTQRRIPNPDFYEDEAPIANSVAPIGGVALELWTIDGGYMYDNLLITRDPQQAALALEQLWKPRHEQEVKAFEAQMKANQDAEKDRKRKEREERNKNRKSRGGRRGSEQLEALAEGFLGLFEPGAALAPLAPALDPLLEWLRDNPEGIVLLIGVTPLLLLTVLMIVRTGGRKKGPKDQSAAARKTDAAQPDDQPAAPAADAGASAASTGADYAGTSGEPAEAAGDTEEDEAEDEEPATGGARRRTRRAA</sequence>
<dbReference type="FunFam" id="2.10.250.10:FF:000001">
    <property type="entry name" value="Calnexin homolog"/>
    <property type="match status" value="1"/>
</dbReference>
<dbReference type="PRINTS" id="PR00626">
    <property type="entry name" value="CALRETICULIN"/>
</dbReference>
<keyword evidence="9" id="KW-0732">Signal</keyword>
<comment type="subcellular location">
    <subcellularLocation>
        <location evidence="1">Endoplasmic reticulum membrane</location>
        <topology evidence="1">Single-pass membrane protein</topology>
    </subcellularLocation>
</comment>
<dbReference type="SUPFAM" id="SSF49899">
    <property type="entry name" value="Concanavalin A-like lectins/glucanases"/>
    <property type="match status" value="1"/>
</dbReference>
<dbReference type="GO" id="GO:0036503">
    <property type="term" value="P:ERAD pathway"/>
    <property type="evidence" value="ECO:0007669"/>
    <property type="project" value="TreeGrafter"/>
</dbReference>
<feature type="disulfide bond" evidence="8">
    <location>
        <begin position="121"/>
        <end position="155"/>
    </location>
</feature>
<dbReference type="GO" id="GO:0051082">
    <property type="term" value="F:unfolded protein binding"/>
    <property type="evidence" value="ECO:0007669"/>
    <property type="project" value="InterPro"/>
</dbReference>
<dbReference type="Proteomes" id="UP000650467">
    <property type="component" value="Unassembled WGS sequence"/>
</dbReference>
<dbReference type="PROSITE" id="PS00804">
    <property type="entry name" value="CALRETICULIN_2"/>
    <property type="match status" value="1"/>
</dbReference>
<keyword evidence="6 9" id="KW-0472">Membrane</keyword>
<dbReference type="PANTHER" id="PTHR11073">
    <property type="entry name" value="CALRETICULIN AND CALNEXIN"/>
    <property type="match status" value="1"/>
</dbReference>
<feature type="compositionally biased region" description="Acidic residues" evidence="10">
    <location>
        <begin position="574"/>
        <end position="586"/>
    </location>
</feature>
<organism evidence="11 12">
    <name type="scientific">Chlamydomonas incerta</name>
    <dbReference type="NCBI Taxonomy" id="51695"/>
    <lineage>
        <taxon>Eukaryota</taxon>
        <taxon>Viridiplantae</taxon>
        <taxon>Chlorophyta</taxon>
        <taxon>core chlorophytes</taxon>
        <taxon>Chlorophyceae</taxon>
        <taxon>CS clade</taxon>
        <taxon>Chlamydomonadales</taxon>
        <taxon>Chlamydomonadaceae</taxon>
        <taxon>Chlamydomonas</taxon>
    </lineage>
</organism>
<dbReference type="Gene3D" id="2.60.120.200">
    <property type="match status" value="1"/>
</dbReference>
<evidence type="ECO:0000313" key="12">
    <source>
        <dbReference type="Proteomes" id="UP000650467"/>
    </source>
</evidence>
<dbReference type="InterPro" id="IPR001580">
    <property type="entry name" value="Calret/calnex"/>
</dbReference>
<evidence type="ECO:0000256" key="6">
    <source>
        <dbReference type="ARBA" id="ARBA00023136"/>
    </source>
</evidence>
<evidence type="ECO:0000313" key="11">
    <source>
        <dbReference type="EMBL" id="KAG2423069.1"/>
    </source>
</evidence>
<dbReference type="SUPFAM" id="SSF63887">
    <property type="entry name" value="P-domain of calnexin/calreticulin"/>
    <property type="match status" value="1"/>
</dbReference>
<evidence type="ECO:0000256" key="10">
    <source>
        <dbReference type="SAM" id="MobiDB-lite"/>
    </source>
</evidence>
<dbReference type="OrthoDB" id="1938156at2759"/>
<feature type="region of interest" description="Disordered" evidence="10">
    <location>
        <begin position="254"/>
        <end position="291"/>
    </location>
</feature>
<feature type="region of interest" description="Disordered" evidence="10">
    <location>
        <begin position="425"/>
        <end position="458"/>
    </location>
</feature>
<dbReference type="InterPro" id="IPR018124">
    <property type="entry name" value="Calret/calnex_CS"/>
</dbReference>
<evidence type="ECO:0000256" key="4">
    <source>
        <dbReference type="ARBA" id="ARBA00022824"/>
    </source>
</evidence>
<keyword evidence="4 9" id="KW-0256">Endoplasmic reticulum</keyword>
<protein>
    <recommendedName>
        <fullName evidence="13">Calnexin</fullName>
    </recommendedName>
</protein>
<feature type="region of interest" description="Disordered" evidence="10">
    <location>
        <begin position="519"/>
        <end position="599"/>
    </location>
</feature>
<evidence type="ECO:0000256" key="7">
    <source>
        <dbReference type="ARBA" id="ARBA00023186"/>
    </source>
</evidence>